<comment type="similarity">
    <text evidence="1">Belongs to the 'GDSL' lipolytic enzyme family.</text>
</comment>
<keyword evidence="2" id="KW-0325">Glycoprotein</keyword>
<dbReference type="GO" id="GO:0016788">
    <property type="term" value="F:hydrolase activity, acting on ester bonds"/>
    <property type="evidence" value="ECO:0007669"/>
    <property type="project" value="InterPro"/>
</dbReference>
<dbReference type="Gene3D" id="3.40.50.1110">
    <property type="entry name" value="SGNH hydrolase"/>
    <property type="match status" value="1"/>
</dbReference>
<dbReference type="SUPFAM" id="SSF52266">
    <property type="entry name" value="SGNH hydrolase"/>
    <property type="match status" value="1"/>
</dbReference>
<reference evidence="3 4" key="2">
    <citation type="journal article" date="2017" name="Genome Biol.">
        <title>New reference genome sequences of hot pepper reveal the massive evolution of plant disease-resistance genes by retroduplication.</title>
        <authorList>
            <person name="Kim S."/>
            <person name="Park J."/>
            <person name="Yeom S.I."/>
            <person name="Kim Y.M."/>
            <person name="Seo E."/>
            <person name="Kim K.T."/>
            <person name="Kim M.S."/>
            <person name="Lee J.M."/>
            <person name="Cheong K."/>
            <person name="Shin H.S."/>
            <person name="Kim S.B."/>
            <person name="Han K."/>
            <person name="Lee J."/>
            <person name="Park M."/>
            <person name="Lee H.A."/>
            <person name="Lee H.Y."/>
            <person name="Lee Y."/>
            <person name="Oh S."/>
            <person name="Lee J.H."/>
            <person name="Choi E."/>
            <person name="Choi E."/>
            <person name="Lee S.E."/>
            <person name="Jeon J."/>
            <person name="Kim H."/>
            <person name="Choi G."/>
            <person name="Song H."/>
            <person name="Lee J."/>
            <person name="Lee S.C."/>
            <person name="Kwon J.K."/>
            <person name="Lee H.Y."/>
            <person name="Koo N."/>
            <person name="Hong Y."/>
            <person name="Kim R.W."/>
            <person name="Kang W.H."/>
            <person name="Huh J.H."/>
            <person name="Kang B.C."/>
            <person name="Yang T.J."/>
            <person name="Lee Y.H."/>
            <person name="Bennetzen J.L."/>
            <person name="Choi D."/>
        </authorList>
    </citation>
    <scope>NUCLEOTIDE SEQUENCE [LARGE SCALE GENOMIC DNA]</scope>
    <source>
        <strain evidence="4">cv. CM334</strain>
    </source>
</reference>
<evidence type="ECO:0000256" key="1">
    <source>
        <dbReference type="ARBA" id="ARBA00008668"/>
    </source>
</evidence>
<dbReference type="InterPro" id="IPR036514">
    <property type="entry name" value="SGNH_hydro_sf"/>
</dbReference>
<gene>
    <name evidence="3" type="ORF">T459_32973</name>
</gene>
<dbReference type="PANTHER" id="PTHR22835">
    <property type="entry name" value="ZINC FINGER FYVE DOMAIN CONTAINING PROTEIN"/>
    <property type="match status" value="1"/>
</dbReference>
<keyword evidence="4" id="KW-1185">Reference proteome</keyword>
<dbReference type="AlphaFoldDB" id="A0A2G2Y091"/>
<dbReference type="OMA" id="CANPSTH"/>
<comment type="caution">
    <text evidence="3">The sequence shown here is derived from an EMBL/GenBank/DDBJ whole genome shotgun (WGS) entry which is preliminary data.</text>
</comment>
<evidence type="ECO:0008006" key="5">
    <source>
        <dbReference type="Google" id="ProtNLM"/>
    </source>
</evidence>
<sequence>MSFTNSSLSVQLDWMDSHFKSTCSPDCPKYLKNSLFLVGEIGGDDFNYGLKQGRTIDDVDTIIDGVKRVIGFGATRMAVPGNFPIGCFPSALTKFMTNSATAYDEYCCVEDWNNFIMSYNNHLQQAIDDYYNTYLWLLQNAVALGMGFNKDSLQKACCGTGGDYNYNEGTKCGDPGIEACDDASTYINWDGVHLTQKAYSWLAKWLIDDMLTQLNCHV</sequence>
<dbReference type="Pfam" id="PF00657">
    <property type="entry name" value="Lipase_GDSL"/>
    <property type="match status" value="1"/>
</dbReference>
<dbReference type="Gramene" id="PHT63164">
    <property type="protein sequence ID" value="PHT63164"/>
    <property type="gene ID" value="T459_32973"/>
</dbReference>
<evidence type="ECO:0000313" key="3">
    <source>
        <dbReference type="EMBL" id="PHT63164.1"/>
    </source>
</evidence>
<dbReference type="EMBL" id="AYRZ02000043">
    <property type="protein sequence ID" value="PHT63164.1"/>
    <property type="molecule type" value="Genomic_DNA"/>
</dbReference>
<proteinExistence type="inferred from homology"/>
<evidence type="ECO:0000256" key="2">
    <source>
        <dbReference type="ARBA" id="ARBA00023180"/>
    </source>
</evidence>
<accession>A0A2G2Y091</accession>
<dbReference type="Proteomes" id="UP000222542">
    <property type="component" value="Unassembled WGS sequence"/>
</dbReference>
<evidence type="ECO:0000313" key="4">
    <source>
        <dbReference type="Proteomes" id="UP000222542"/>
    </source>
</evidence>
<dbReference type="STRING" id="4072.A0A2G2Y091"/>
<dbReference type="PANTHER" id="PTHR22835:SF647">
    <property type="entry name" value="ALPHA-L-FUCOSIDASE 2"/>
    <property type="match status" value="1"/>
</dbReference>
<protein>
    <recommendedName>
        <fullName evidence="5">GDSL esterase/lipase</fullName>
    </recommendedName>
</protein>
<dbReference type="InterPro" id="IPR001087">
    <property type="entry name" value="GDSL"/>
</dbReference>
<name>A0A2G2Y091_CAPAN</name>
<organism evidence="3 4">
    <name type="scientific">Capsicum annuum</name>
    <name type="common">Capsicum pepper</name>
    <dbReference type="NCBI Taxonomy" id="4072"/>
    <lineage>
        <taxon>Eukaryota</taxon>
        <taxon>Viridiplantae</taxon>
        <taxon>Streptophyta</taxon>
        <taxon>Embryophyta</taxon>
        <taxon>Tracheophyta</taxon>
        <taxon>Spermatophyta</taxon>
        <taxon>Magnoliopsida</taxon>
        <taxon>eudicotyledons</taxon>
        <taxon>Gunneridae</taxon>
        <taxon>Pentapetalae</taxon>
        <taxon>asterids</taxon>
        <taxon>lamiids</taxon>
        <taxon>Solanales</taxon>
        <taxon>Solanaceae</taxon>
        <taxon>Solanoideae</taxon>
        <taxon>Capsiceae</taxon>
        <taxon>Capsicum</taxon>
    </lineage>
</organism>
<reference evidence="3 4" key="1">
    <citation type="journal article" date="2014" name="Nat. Genet.">
        <title>Genome sequence of the hot pepper provides insights into the evolution of pungency in Capsicum species.</title>
        <authorList>
            <person name="Kim S."/>
            <person name="Park M."/>
            <person name="Yeom S.I."/>
            <person name="Kim Y.M."/>
            <person name="Lee J.M."/>
            <person name="Lee H.A."/>
            <person name="Seo E."/>
            <person name="Choi J."/>
            <person name="Cheong K."/>
            <person name="Kim K.T."/>
            <person name="Jung K."/>
            <person name="Lee G.W."/>
            <person name="Oh S.K."/>
            <person name="Bae C."/>
            <person name="Kim S.B."/>
            <person name="Lee H.Y."/>
            <person name="Kim S.Y."/>
            <person name="Kim M.S."/>
            <person name="Kang B.C."/>
            <person name="Jo Y.D."/>
            <person name="Yang H.B."/>
            <person name="Jeong H.J."/>
            <person name="Kang W.H."/>
            <person name="Kwon J.K."/>
            <person name="Shin C."/>
            <person name="Lim J.Y."/>
            <person name="Park J.H."/>
            <person name="Huh J.H."/>
            <person name="Kim J.S."/>
            <person name="Kim B.D."/>
            <person name="Cohen O."/>
            <person name="Paran I."/>
            <person name="Suh M.C."/>
            <person name="Lee S.B."/>
            <person name="Kim Y.K."/>
            <person name="Shin Y."/>
            <person name="Noh S.J."/>
            <person name="Park J."/>
            <person name="Seo Y.S."/>
            <person name="Kwon S.Y."/>
            <person name="Kim H.A."/>
            <person name="Park J.M."/>
            <person name="Kim H.J."/>
            <person name="Choi S.B."/>
            <person name="Bosland P.W."/>
            <person name="Reeves G."/>
            <person name="Jo S.H."/>
            <person name="Lee B.W."/>
            <person name="Cho H.T."/>
            <person name="Choi H.S."/>
            <person name="Lee M.S."/>
            <person name="Yu Y."/>
            <person name="Do Choi Y."/>
            <person name="Park B.S."/>
            <person name="van Deynze A."/>
            <person name="Ashrafi H."/>
            <person name="Hill T."/>
            <person name="Kim W.T."/>
            <person name="Pai H.S."/>
            <person name="Ahn H.K."/>
            <person name="Yeam I."/>
            <person name="Giovannoni J.J."/>
            <person name="Rose J.K."/>
            <person name="Sorensen I."/>
            <person name="Lee S.J."/>
            <person name="Kim R.W."/>
            <person name="Choi I.Y."/>
            <person name="Choi B.S."/>
            <person name="Lim J.S."/>
            <person name="Lee Y.H."/>
            <person name="Choi D."/>
        </authorList>
    </citation>
    <scope>NUCLEOTIDE SEQUENCE [LARGE SCALE GENOMIC DNA]</scope>
    <source>
        <strain evidence="4">cv. CM334</strain>
    </source>
</reference>
<dbReference type="SMR" id="A0A2G2Y091"/>